<dbReference type="EMBL" id="CP046909">
    <property type="protein sequence ID" value="QGZ53536.1"/>
    <property type="molecule type" value="Genomic_DNA"/>
</dbReference>
<protein>
    <submittedName>
        <fullName evidence="1">DUF4917 family protein</fullName>
    </submittedName>
</protein>
<proteinExistence type="predicted"/>
<dbReference type="Pfam" id="PF16263">
    <property type="entry name" value="DUF4917"/>
    <property type="match status" value="1"/>
</dbReference>
<dbReference type="AlphaFoldDB" id="A0A7Z2G1K3"/>
<dbReference type="Proteomes" id="UP000434209">
    <property type="component" value="Chromosome 1"/>
</dbReference>
<dbReference type="InterPro" id="IPR032581">
    <property type="entry name" value="DUF4917"/>
</dbReference>
<evidence type="ECO:0000313" key="1">
    <source>
        <dbReference type="EMBL" id="QGZ53536.1"/>
    </source>
</evidence>
<dbReference type="KEGG" id="pacp:FAZ97_00680"/>
<reference evidence="1 2" key="1">
    <citation type="submission" date="2019-12" db="EMBL/GenBank/DDBJ databases">
        <title>Paraburkholderia acidiphila 7Q-K02 sp. nov and Paraburkholderia acidisoli DHF22 sp. nov., two strains isolated from forest soil.</title>
        <authorList>
            <person name="Gao Z."/>
            <person name="Qiu L."/>
        </authorList>
    </citation>
    <scope>NUCLEOTIDE SEQUENCE [LARGE SCALE GENOMIC DNA]</scope>
    <source>
        <strain evidence="1 2">7Q-K02</strain>
    </source>
</reference>
<name>A0A7Z2G1K3_9BURK</name>
<gene>
    <name evidence="1" type="ORF">FAZ97_00680</name>
</gene>
<evidence type="ECO:0000313" key="2">
    <source>
        <dbReference type="Proteomes" id="UP000434209"/>
    </source>
</evidence>
<accession>A0A7Z2G1K3</accession>
<keyword evidence="2" id="KW-1185">Reference proteome</keyword>
<organism evidence="1 2">
    <name type="scientific">Paraburkholderia acidiphila</name>
    <dbReference type="NCBI Taxonomy" id="2571747"/>
    <lineage>
        <taxon>Bacteria</taxon>
        <taxon>Pseudomonadati</taxon>
        <taxon>Pseudomonadota</taxon>
        <taxon>Betaproteobacteria</taxon>
        <taxon>Burkholderiales</taxon>
        <taxon>Burkholderiaceae</taxon>
        <taxon>Paraburkholderia</taxon>
    </lineage>
</organism>
<dbReference type="RefSeq" id="WP_158756723.1">
    <property type="nucleotide sequence ID" value="NZ_CP046909.1"/>
</dbReference>
<dbReference type="OrthoDB" id="828244at2"/>
<sequence>MTHKIFNWLDIAEDFSQTLLLGNGASVAVHGEFGYSGLFEAAQVHRFIDASVQEVFTKFETNDFELVLRRLWQAKQVNTALGIAVKEVDEAYAVVRGALIKTVQKVHVSYEDAREHFEHIYKFMRRFRTVISLNYDLIVYWAAQFGNDELGSRYHFKDGFNKCVFADDWAMYREAYSGIENPTIFCYPHGNITLGMTTSLDERKLVAGSQDLLNSIIDAWDTGTRSPIFVSDGTSKQKLDAILKSDYLRSVYGGPLSEVGESLVIYGWGIAKQEEHILDRIGAATPERIAVSVYDGMQAYCEHAYRALSDLGVKDIRFFHSDSDGAWNNPVSSTSFV</sequence>